<keyword evidence="2" id="KW-0808">Transferase</keyword>
<dbReference type="AlphaFoldDB" id="A0A5C1YAQ8"/>
<name>A0A5C1YAQ8_9MICO</name>
<dbReference type="PANTHER" id="PTHR43085">
    <property type="entry name" value="HEXOKINASE FAMILY MEMBER"/>
    <property type="match status" value="1"/>
</dbReference>
<dbReference type="EMBL" id="CP043504">
    <property type="protein sequence ID" value="QEO10498.1"/>
    <property type="molecule type" value="Genomic_DNA"/>
</dbReference>
<sequence length="327" mass="33268">MAHVPGARRSRAGPLGLARTAVDAARLLARGDPHGVVNDAPARVVVIGDALIDELVDPSGTTRIVGGSALNVAVGLSVLGVPATLVAMVGDDADGALIREHLAAHGVLIVPTITAAGTGIARSERVGGEPRYAFSESMVARSLAFDEAQRAAIADAALVAVSGFPFDVPEQLGLLEDAVGASSAVVAVDPNPRPGLLHDREAYRGGLERFGAATALLKVGDDDTRLLYGTDAVQTMPRLGGVFPRLLVTRGEHGVVLVDGDSSWSRPTAASAVVDTMGAGDSVFATALAAIAVAGIDGMNWPAVLERCMAIAAATIAHPGALLRLPE</sequence>
<dbReference type="InterPro" id="IPR029056">
    <property type="entry name" value="Ribokinase-like"/>
</dbReference>
<dbReference type="OrthoDB" id="9795789at2"/>
<evidence type="ECO:0000259" key="4">
    <source>
        <dbReference type="Pfam" id="PF00294"/>
    </source>
</evidence>
<evidence type="ECO:0000256" key="2">
    <source>
        <dbReference type="ARBA" id="ARBA00022679"/>
    </source>
</evidence>
<reference evidence="5 6" key="1">
    <citation type="submission" date="2019-09" db="EMBL/GenBank/DDBJ databases">
        <title>Genome sequencing of strain KACC 19322.</title>
        <authorList>
            <person name="Heo J."/>
            <person name="Kim S.-J."/>
            <person name="Kim J.-S."/>
            <person name="Hong S.-B."/>
            <person name="Kwon S.-W."/>
        </authorList>
    </citation>
    <scope>NUCLEOTIDE SEQUENCE [LARGE SCALE GENOMIC DNA]</scope>
    <source>
        <strain evidence="5 6">KACC 19322</strain>
    </source>
</reference>
<dbReference type="InterPro" id="IPR002173">
    <property type="entry name" value="Carboh/pur_kinase_PfkB_CS"/>
</dbReference>
<protein>
    <recommendedName>
        <fullName evidence="4">Carbohydrate kinase PfkB domain-containing protein</fullName>
    </recommendedName>
</protein>
<dbReference type="SUPFAM" id="SSF53613">
    <property type="entry name" value="Ribokinase-like"/>
    <property type="match status" value="1"/>
</dbReference>
<dbReference type="KEGG" id="lyk:FLP23_11090"/>
<accession>A0A5C1YAQ8</accession>
<dbReference type="InterPro" id="IPR050306">
    <property type="entry name" value="PfkB_Carbo_kinase"/>
</dbReference>
<organism evidence="5 6">
    <name type="scientific">Protaetiibacter larvae</name>
    <dbReference type="NCBI Taxonomy" id="2592654"/>
    <lineage>
        <taxon>Bacteria</taxon>
        <taxon>Bacillati</taxon>
        <taxon>Actinomycetota</taxon>
        <taxon>Actinomycetes</taxon>
        <taxon>Micrococcales</taxon>
        <taxon>Microbacteriaceae</taxon>
        <taxon>Protaetiibacter</taxon>
    </lineage>
</organism>
<evidence type="ECO:0000313" key="6">
    <source>
        <dbReference type="Proteomes" id="UP000322159"/>
    </source>
</evidence>
<dbReference type="GO" id="GO:0016301">
    <property type="term" value="F:kinase activity"/>
    <property type="evidence" value="ECO:0007669"/>
    <property type="project" value="UniProtKB-KW"/>
</dbReference>
<evidence type="ECO:0000256" key="3">
    <source>
        <dbReference type="ARBA" id="ARBA00022777"/>
    </source>
</evidence>
<evidence type="ECO:0000256" key="1">
    <source>
        <dbReference type="ARBA" id="ARBA00010688"/>
    </source>
</evidence>
<evidence type="ECO:0000313" key="5">
    <source>
        <dbReference type="EMBL" id="QEO10498.1"/>
    </source>
</evidence>
<dbReference type="Pfam" id="PF00294">
    <property type="entry name" value="PfkB"/>
    <property type="match status" value="1"/>
</dbReference>
<feature type="domain" description="Carbohydrate kinase PfkB" evidence="4">
    <location>
        <begin position="53"/>
        <end position="323"/>
    </location>
</feature>
<dbReference type="Gene3D" id="3.40.1190.20">
    <property type="match status" value="1"/>
</dbReference>
<dbReference type="PANTHER" id="PTHR43085:SF57">
    <property type="entry name" value="CARBOHYDRATE KINASE PFKB DOMAIN-CONTAINING PROTEIN"/>
    <property type="match status" value="1"/>
</dbReference>
<proteinExistence type="inferred from homology"/>
<comment type="similarity">
    <text evidence="1">Belongs to the carbohydrate kinase PfkB family.</text>
</comment>
<dbReference type="PROSITE" id="PS00583">
    <property type="entry name" value="PFKB_KINASES_1"/>
    <property type="match status" value="1"/>
</dbReference>
<keyword evidence="6" id="KW-1185">Reference proteome</keyword>
<dbReference type="InterPro" id="IPR011611">
    <property type="entry name" value="PfkB_dom"/>
</dbReference>
<keyword evidence="3" id="KW-0418">Kinase</keyword>
<dbReference type="Proteomes" id="UP000322159">
    <property type="component" value="Chromosome"/>
</dbReference>
<gene>
    <name evidence="5" type="ORF">FLP23_11090</name>
</gene>